<accession>A0A0F9RW56</accession>
<protein>
    <recommendedName>
        <fullName evidence="3">ABC-2 type transport system permease protein</fullName>
    </recommendedName>
</protein>
<gene>
    <name evidence="2" type="ORF">LCGC14_0594580</name>
</gene>
<evidence type="ECO:0000256" key="1">
    <source>
        <dbReference type="SAM" id="Phobius"/>
    </source>
</evidence>
<feature type="transmembrane region" description="Helical" evidence="1">
    <location>
        <begin position="155"/>
        <end position="177"/>
    </location>
</feature>
<feature type="transmembrane region" description="Helical" evidence="1">
    <location>
        <begin position="225"/>
        <end position="251"/>
    </location>
</feature>
<feature type="transmembrane region" description="Helical" evidence="1">
    <location>
        <begin position="396"/>
        <end position="419"/>
    </location>
</feature>
<feature type="transmembrane region" description="Helical" evidence="1">
    <location>
        <begin position="258"/>
        <end position="277"/>
    </location>
</feature>
<feature type="transmembrane region" description="Helical" evidence="1">
    <location>
        <begin position="79"/>
        <end position="98"/>
    </location>
</feature>
<feature type="transmembrane region" description="Helical" evidence="1">
    <location>
        <begin position="184"/>
        <end position="205"/>
    </location>
</feature>
<feature type="transmembrane region" description="Helical" evidence="1">
    <location>
        <begin position="363"/>
        <end position="384"/>
    </location>
</feature>
<feature type="transmembrane region" description="Helical" evidence="1">
    <location>
        <begin position="440"/>
        <end position="460"/>
    </location>
</feature>
<keyword evidence="1" id="KW-1133">Transmembrane helix</keyword>
<comment type="caution">
    <text evidence="2">The sequence shown here is derived from an EMBL/GenBank/DDBJ whole genome shotgun (WGS) entry which is preliminary data.</text>
</comment>
<dbReference type="AlphaFoldDB" id="A0A0F9RW56"/>
<feature type="transmembrane region" description="Helical" evidence="1">
    <location>
        <begin position="289"/>
        <end position="309"/>
    </location>
</feature>
<feature type="transmembrane region" description="Helical" evidence="1">
    <location>
        <begin position="516"/>
        <end position="538"/>
    </location>
</feature>
<reference evidence="2" key="1">
    <citation type="journal article" date="2015" name="Nature">
        <title>Complex archaea that bridge the gap between prokaryotes and eukaryotes.</title>
        <authorList>
            <person name="Spang A."/>
            <person name="Saw J.H."/>
            <person name="Jorgensen S.L."/>
            <person name="Zaremba-Niedzwiedzka K."/>
            <person name="Martijn J."/>
            <person name="Lind A.E."/>
            <person name="van Eijk R."/>
            <person name="Schleper C."/>
            <person name="Guy L."/>
            <person name="Ettema T.J."/>
        </authorList>
    </citation>
    <scope>NUCLEOTIDE SEQUENCE</scope>
</reference>
<keyword evidence="1" id="KW-0812">Transmembrane</keyword>
<proteinExistence type="predicted"/>
<sequence>MEEEKQKSFYALAKYPTYEILMEASLASSGAHQARLIEKFKKNKKYIRNQFLSMKIVFSILFTVLPVFSLIPYMQIADYIRQGVFTLNTIIFVSSFLFGIYLGMMLLYVLMFGMISTSSFMSGNAFQWLQTLPFSKRDLKKIGFMTLFRNLDLPMILLTLSFPLFMLFVTLNILIFLVTLLVSFVNVVFSFSFLVIIGEKLSFLFSESKGKSKKANVVRMLTMLGYFIIIFSTSFIIQGAIGAIDTFFVIFATSEPSITVNIFLSLIPILFAPGYLISLSTVPNQVPPALLFSTLIGFALFILLTWGIFRKARGALRNAISTEIKTEKVVERKPIQVKVKAITPIKAFLRKDLVSTTRDIQSFMFIFFPIFYPLIMVLTLQGPILGEITSIEGILILWSIILGVYLIIPPMLVAGFLNLEESGASTVASLPVVPREQVKAKIILMMSIQGLSLVILSIVLTFLLNSFLVILLLLLTLPIAWTFILLMLEMKITLFGKMKYKYIAEELNKEHKIAKWILMIVSEAALYLIFLLIGSILISFFGMTIAIIILSIIGIIALSSLIYIFTKMFPK</sequence>
<dbReference type="EMBL" id="LAZR01000938">
    <property type="protein sequence ID" value="KKN54207.1"/>
    <property type="molecule type" value="Genomic_DNA"/>
</dbReference>
<feature type="transmembrane region" description="Helical" evidence="1">
    <location>
        <begin position="105"/>
        <end position="129"/>
    </location>
</feature>
<evidence type="ECO:0008006" key="3">
    <source>
        <dbReference type="Google" id="ProtNLM"/>
    </source>
</evidence>
<organism evidence="2">
    <name type="scientific">marine sediment metagenome</name>
    <dbReference type="NCBI Taxonomy" id="412755"/>
    <lineage>
        <taxon>unclassified sequences</taxon>
        <taxon>metagenomes</taxon>
        <taxon>ecological metagenomes</taxon>
    </lineage>
</organism>
<keyword evidence="1" id="KW-0472">Membrane</keyword>
<feature type="transmembrane region" description="Helical" evidence="1">
    <location>
        <begin position="466"/>
        <end position="488"/>
    </location>
</feature>
<feature type="transmembrane region" description="Helical" evidence="1">
    <location>
        <begin position="544"/>
        <end position="565"/>
    </location>
</feature>
<feature type="transmembrane region" description="Helical" evidence="1">
    <location>
        <begin position="51"/>
        <end position="73"/>
    </location>
</feature>
<name>A0A0F9RW56_9ZZZZ</name>
<evidence type="ECO:0000313" key="2">
    <source>
        <dbReference type="EMBL" id="KKN54207.1"/>
    </source>
</evidence>